<dbReference type="Proteomes" id="UP001162992">
    <property type="component" value="Chromosome 14"/>
</dbReference>
<keyword evidence="2" id="KW-1185">Reference proteome</keyword>
<protein>
    <submittedName>
        <fullName evidence="1">Uncharacterized protein</fullName>
    </submittedName>
</protein>
<sequence>MDSELPSSIIYEEEYIQNSRGVKFFTCRWLPEDQPIRGVVCLCHGYGVDCSIYMKGSGVHLAQAGYAVYGIDYIGHGKSDGLPCYIPDFGELVDQVAVYYKSVREKYEYRKVPKYLLGESMGGCVALSVHFKEPTAWDGAVFVVPMCKISEKTELPPALVMTAMAWLSPVIGTWPIIPANDVIDTAFKDPIKRAQVRANPYAYQGRPRVKTILEMLNASRKIESNLDKVSLPFFVLHGEDDMVTDPDASKALYNAAKSKDKTIKLYPDTWHGILVGESDEKIANVFKDIIAWLNERSPTQ</sequence>
<reference evidence="2" key="1">
    <citation type="journal article" date="2024" name="Proc. Natl. Acad. Sci. U.S.A.">
        <title>Extraordinary preservation of gene collinearity over three hundred million years revealed in homosporous lycophytes.</title>
        <authorList>
            <person name="Li C."/>
            <person name="Wickell D."/>
            <person name="Kuo L.Y."/>
            <person name="Chen X."/>
            <person name="Nie B."/>
            <person name="Liao X."/>
            <person name="Peng D."/>
            <person name="Ji J."/>
            <person name="Jenkins J."/>
            <person name="Williams M."/>
            <person name="Shu S."/>
            <person name="Plott C."/>
            <person name="Barry K."/>
            <person name="Rajasekar S."/>
            <person name="Grimwood J."/>
            <person name="Han X."/>
            <person name="Sun S."/>
            <person name="Hou Z."/>
            <person name="He W."/>
            <person name="Dai G."/>
            <person name="Sun C."/>
            <person name="Schmutz J."/>
            <person name="Leebens-Mack J.H."/>
            <person name="Li F.W."/>
            <person name="Wang L."/>
        </authorList>
    </citation>
    <scope>NUCLEOTIDE SEQUENCE [LARGE SCALE GENOMIC DNA]</scope>
    <source>
        <strain evidence="2">cv. PW_Plant_1</strain>
    </source>
</reference>
<accession>A0ACC2BNA4</accession>
<organism evidence="1 2">
    <name type="scientific">Diphasiastrum complanatum</name>
    <name type="common">Issler's clubmoss</name>
    <name type="synonym">Lycopodium complanatum</name>
    <dbReference type="NCBI Taxonomy" id="34168"/>
    <lineage>
        <taxon>Eukaryota</taxon>
        <taxon>Viridiplantae</taxon>
        <taxon>Streptophyta</taxon>
        <taxon>Embryophyta</taxon>
        <taxon>Tracheophyta</taxon>
        <taxon>Lycopodiopsida</taxon>
        <taxon>Lycopodiales</taxon>
        <taxon>Lycopodiaceae</taxon>
        <taxon>Lycopodioideae</taxon>
        <taxon>Diphasiastrum</taxon>
    </lineage>
</organism>
<proteinExistence type="predicted"/>
<evidence type="ECO:0000313" key="1">
    <source>
        <dbReference type="EMBL" id="KAJ7531235.1"/>
    </source>
</evidence>
<dbReference type="EMBL" id="CM055105">
    <property type="protein sequence ID" value="KAJ7531235.1"/>
    <property type="molecule type" value="Genomic_DNA"/>
</dbReference>
<comment type="caution">
    <text evidence="1">The sequence shown here is derived from an EMBL/GenBank/DDBJ whole genome shotgun (WGS) entry which is preliminary data.</text>
</comment>
<evidence type="ECO:0000313" key="2">
    <source>
        <dbReference type="Proteomes" id="UP001162992"/>
    </source>
</evidence>
<name>A0ACC2BNA4_DIPCM</name>
<gene>
    <name evidence="1" type="ORF">O6H91_14G037800</name>
</gene>